<evidence type="ECO:0000256" key="2">
    <source>
        <dbReference type="SAM" id="Coils"/>
    </source>
</evidence>
<protein>
    <recommendedName>
        <fullName evidence="4">Actin interacting protein 3 C-terminal domain-containing protein</fullName>
    </recommendedName>
</protein>
<feature type="compositionally biased region" description="Low complexity" evidence="3">
    <location>
        <begin position="583"/>
        <end position="598"/>
    </location>
</feature>
<feature type="compositionally biased region" description="Low complexity" evidence="3">
    <location>
        <begin position="1038"/>
        <end position="1066"/>
    </location>
</feature>
<feature type="compositionally biased region" description="Low complexity" evidence="3">
    <location>
        <begin position="119"/>
        <end position="128"/>
    </location>
</feature>
<evidence type="ECO:0000259" key="4">
    <source>
        <dbReference type="SMART" id="SM00806"/>
    </source>
</evidence>
<dbReference type="InterPro" id="IPR005613">
    <property type="entry name" value="AIP3_C"/>
</dbReference>
<feature type="compositionally biased region" description="Low complexity" evidence="3">
    <location>
        <begin position="150"/>
        <end position="184"/>
    </location>
</feature>
<proteinExistence type="predicted"/>
<feature type="region of interest" description="Disordered" evidence="3">
    <location>
        <begin position="316"/>
        <end position="358"/>
    </location>
</feature>
<feature type="compositionally biased region" description="Low complexity" evidence="3">
    <location>
        <begin position="563"/>
        <end position="576"/>
    </location>
</feature>
<sequence length="1151" mass="128320">MGLADSKTQKHLETSSVLMLSSLADRFSVTRSLDNLVTGRRMICTSAVTDSPINSTTINHRKNKSTTIENSQATKSCQNMKCIVSPKQTINSTTKHITPDYSDMERNNIYAETPPKPKPNSSSSILPPTLVNGTNHYMPILQQRRSANISNHNDNNIRNLNGTSSSSMSSFSTATCSSRSTTPSNSYRHDTTSIMTRSADASSSSSSSSCGLITQTKNGTHNIKSKSTYDIDTSTIDRSRIQTKDNLNNNSKCLNTITNGNFVPLQSVKEDECLEVDNDTNKIRSKVRLKVSTMKNDDEQQRMLIDILKQKYSRQHVSSSSAVSTPMMPRTNSPHQRSSSTDPIEDELTTGTRNGFTRGQRIRSSLPFIIKPATNNSKSISLGLCFLICGDETKKVLLPSYISCLDTLKALFVRAFPQHLTMKHMDADDVRIYIREPDKDIFYQLEDMSDVKDRSVLKVVQLNNNHNNNNKTQVSFKQPKSDDISIYVPFTSRPTLASEITYQRLSRLGRMPSTTSIPSTSSRNGSIEDKSTSSTSANPQISSNTSSSRSLSEPRRRSATKETTSTINNQTSTNPNLMAPKVIPSSPRSGSTTPTTPRIGDDEAHSKMAWMEKQLESLTELVQELTRERALNEQQLSTRTGIYRDINGKSLRQQLYELKVKTHTLRNDLISIRRMQQSLQEDFKMQFEDANKKIEDYILRLYRIETRSEQCRTIENELDLYMINSTKIDRDLEDLEASVEELQNDVKSKQCYVTMNDVESFALVLSTISRSLVDLKASFPVLREKISLVGQQSTLNDDQKFLHEEPERLDYTIKKCKRLTTMLYQLKRLAVTQEQKSLSQKPRCQYSFGSNGKPLDRKRLLEQIESVTQNSDGRVKSIEKAEKLRERRLHYANQLDILKQIKYTSEQMDGHDSGQYFDTRSLTNSILLSSSTRTSICSTQSTTDSTALSNNCPSPSLSFIVRQAVISPTNAPVVINDTKTRSQISMKQPTKVTFSQQLITNGKSSTNSRDHSTDSYLSTNGNCINKKTKPTPPPRIQSTSSSAVSSGASCSSSSSSSSSSNSSANSRPANGFCGIIPLVISPDRRHNGRCNSFSSSSTDTDSVISNPRGNMPHKSPIVNNTKPILISNGFHHKTSASTNSTTLMRASVTDL</sequence>
<feature type="region of interest" description="Disordered" evidence="3">
    <location>
        <begin position="108"/>
        <end position="131"/>
    </location>
</feature>
<dbReference type="Pfam" id="PF03915">
    <property type="entry name" value="AIP3"/>
    <property type="match status" value="1"/>
</dbReference>
<accession>A0A813ZSA1</accession>
<feature type="region of interest" description="Disordered" evidence="3">
    <location>
        <begin position="995"/>
        <end position="1067"/>
    </location>
</feature>
<dbReference type="PANTHER" id="PTHR22741:SF10">
    <property type="entry name" value="COILED-COIL DOMAIN-CONTAINING PROTEIN CG32809"/>
    <property type="match status" value="1"/>
</dbReference>
<feature type="region of interest" description="Disordered" evidence="3">
    <location>
        <begin position="1084"/>
        <end position="1118"/>
    </location>
</feature>
<feature type="compositionally biased region" description="Polar residues" evidence="3">
    <location>
        <begin position="330"/>
        <end position="342"/>
    </location>
</feature>
<feature type="coiled-coil region" evidence="2">
    <location>
        <begin position="725"/>
        <end position="752"/>
    </location>
</feature>
<dbReference type="EMBL" id="CAJNOT010000227">
    <property type="protein sequence ID" value="CAF0902376.1"/>
    <property type="molecule type" value="Genomic_DNA"/>
</dbReference>
<dbReference type="InterPro" id="IPR022782">
    <property type="entry name" value="AIP3-like_C"/>
</dbReference>
<evidence type="ECO:0000313" key="5">
    <source>
        <dbReference type="EMBL" id="CAF0902376.1"/>
    </source>
</evidence>
<name>A0A813ZSA1_9BILA</name>
<feature type="region of interest" description="Disordered" evidence="3">
    <location>
        <begin position="150"/>
        <end position="189"/>
    </location>
</feature>
<feature type="domain" description="Actin interacting protein 3 C-terminal" evidence="4">
    <location>
        <begin position="386"/>
        <end position="897"/>
    </location>
</feature>
<feature type="compositionally biased region" description="Low complexity" evidence="3">
    <location>
        <begin position="542"/>
        <end position="551"/>
    </location>
</feature>
<feature type="compositionally biased region" description="Low complexity" evidence="3">
    <location>
        <begin position="512"/>
        <end position="522"/>
    </location>
</feature>
<evidence type="ECO:0000256" key="1">
    <source>
        <dbReference type="ARBA" id="ARBA00023054"/>
    </source>
</evidence>
<dbReference type="InterPro" id="IPR051825">
    <property type="entry name" value="SRCIN1"/>
</dbReference>
<feature type="coiled-coil region" evidence="2">
    <location>
        <begin position="608"/>
        <end position="635"/>
    </location>
</feature>
<evidence type="ECO:0000313" key="6">
    <source>
        <dbReference type="Proteomes" id="UP000663864"/>
    </source>
</evidence>
<dbReference type="AlphaFoldDB" id="A0A813ZSA1"/>
<feature type="compositionally biased region" description="Polar residues" evidence="3">
    <location>
        <begin position="532"/>
        <end position="541"/>
    </location>
</feature>
<dbReference type="SMART" id="SM00806">
    <property type="entry name" value="AIP3"/>
    <property type="match status" value="1"/>
</dbReference>
<reference evidence="5" key="1">
    <citation type="submission" date="2021-02" db="EMBL/GenBank/DDBJ databases">
        <authorList>
            <person name="Nowell W R."/>
        </authorList>
    </citation>
    <scope>NUCLEOTIDE SEQUENCE</scope>
</reference>
<feature type="compositionally biased region" description="Polar residues" evidence="3">
    <location>
        <begin position="995"/>
        <end position="1007"/>
    </location>
</feature>
<keyword evidence="1 2" id="KW-0175">Coiled coil</keyword>
<dbReference type="GO" id="GO:0005519">
    <property type="term" value="F:cytoskeletal regulatory protein binding"/>
    <property type="evidence" value="ECO:0007669"/>
    <property type="project" value="InterPro"/>
</dbReference>
<dbReference type="GO" id="GO:0005737">
    <property type="term" value="C:cytoplasm"/>
    <property type="evidence" value="ECO:0007669"/>
    <property type="project" value="TreeGrafter"/>
</dbReference>
<dbReference type="Gene3D" id="1.20.58.1540">
    <property type="entry name" value="Actin interacting protein 3, C-terminal domain"/>
    <property type="match status" value="1"/>
</dbReference>
<feature type="compositionally biased region" description="Polar residues" evidence="3">
    <location>
        <begin position="1014"/>
        <end position="1025"/>
    </location>
</feature>
<comment type="caution">
    <text evidence="5">The sequence shown here is derived from an EMBL/GenBank/DDBJ whole genome shotgun (WGS) entry which is preliminary data.</text>
</comment>
<feature type="compositionally biased region" description="Low complexity" evidence="3">
    <location>
        <begin position="1092"/>
        <end position="1102"/>
    </location>
</feature>
<evidence type="ECO:0000256" key="3">
    <source>
        <dbReference type="SAM" id="MobiDB-lite"/>
    </source>
</evidence>
<dbReference type="PANTHER" id="PTHR22741">
    <property type="entry name" value="P140CAP/SNIP-RELATED"/>
    <property type="match status" value="1"/>
</dbReference>
<feature type="region of interest" description="Disordered" evidence="3">
    <location>
        <begin position="509"/>
        <end position="603"/>
    </location>
</feature>
<gene>
    <name evidence="5" type="ORF">ZHD862_LOCUS7453</name>
</gene>
<dbReference type="Proteomes" id="UP000663864">
    <property type="component" value="Unassembled WGS sequence"/>
</dbReference>
<organism evidence="5 6">
    <name type="scientific">Rotaria sordida</name>
    <dbReference type="NCBI Taxonomy" id="392033"/>
    <lineage>
        <taxon>Eukaryota</taxon>
        <taxon>Metazoa</taxon>
        <taxon>Spiralia</taxon>
        <taxon>Gnathifera</taxon>
        <taxon>Rotifera</taxon>
        <taxon>Eurotatoria</taxon>
        <taxon>Bdelloidea</taxon>
        <taxon>Philodinida</taxon>
        <taxon>Philodinidae</taxon>
        <taxon>Rotaria</taxon>
    </lineage>
</organism>